<evidence type="ECO:0000313" key="2">
    <source>
        <dbReference type="Proteomes" id="UP001501600"/>
    </source>
</evidence>
<dbReference type="RefSeq" id="WP_345316080.1">
    <property type="nucleotide sequence ID" value="NZ_BAABLF010000006.1"/>
</dbReference>
<reference evidence="2" key="1">
    <citation type="journal article" date="2019" name="Int. J. Syst. Evol. Microbiol.">
        <title>The Global Catalogue of Microorganisms (GCM) 10K type strain sequencing project: providing services to taxonomists for standard genome sequencing and annotation.</title>
        <authorList>
            <consortium name="The Broad Institute Genomics Platform"/>
            <consortium name="The Broad Institute Genome Sequencing Center for Infectious Disease"/>
            <person name="Wu L."/>
            <person name="Ma J."/>
        </authorList>
    </citation>
    <scope>NUCLEOTIDE SEQUENCE [LARGE SCALE GENOMIC DNA]</scope>
    <source>
        <strain evidence="2">JCM 18720</strain>
    </source>
</reference>
<keyword evidence="2" id="KW-1185">Reference proteome</keyword>
<organism evidence="1 2">
    <name type="scientific">Ferrimonas gelatinilytica</name>
    <dbReference type="NCBI Taxonomy" id="1255257"/>
    <lineage>
        <taxon>Bacteria</taxon>
        <taxon>Pseudomonadati</taxon>
        <taxon>Pseudomonadota</taxon>
        <taxon>Gammaproteobacteria</taxon>
        <taxon>Alteromonadales</taxon>
        <taxon>Ferrimonadaceae</taxon>
        <taxon>Ferrimonas</taxon>
    </lineage>
</organism>
<proteinExistence type="predicted"/>
<dbReference type="Proteomes" id="UP001501600">
    <property type="component" value="Unassembled WGS sequence"/>
</dbReference>
<comment type="caution">
    <text evidence="1">The sequence shown here is derived from an EMBL/GenBank/DDBJ whole genome shotgun (WGS) entry which is preliminary data.</text>
</comment>
<protein>
    <recommendedName>
        <fullName evidence="3">Lipoprotein</fullName>
    </recommendedName>
</protein>
<sequence length="69" mass="7816">MKKSLLLTGCLMLSGCGGPDGIWVHDSKGKEGFITDREFCNRRIDPSQAGYSDRFSECMTRFGWRLESH</sequence>
<gene>
    <name evidence="1" type="ORF">GCM10025772_11380</name>
</gene>
<name>A0ABP9S193_9GAMM</name>
<dbReference type="EMBL" id="BAABLF010000006">
    <property type="protein sequence ID" value="GAA5189300.1"/>
    <property type="molecule type" value="Genomic_DNA"/>
</dbReference>
<accession>A0ABP9S193</accession>
<evidence type="ECO:0000313" key="1">
    <source>
        <dbReference type="EMBL" id="GAA5189300.1"/>
    </source>
</evidence>
<dbReference type="PROSITE" id="PS51257">
    <property type="entry name" value="PROKAR_LIPOPROTEIN"/>
    <property type="match status" value="1"/>
</dbReference>
<evidence type="ECO:0008006" key="3">
    <source>
        <dbReference type="Google" id="ProtNLM"/>
    </source>
</evidence>